<protein>
    <submittedName>
        <fullName evidence="2">Uncharacterized protein</fullName>
    </submittedName>
</protein>
<feature type="transmembrane region" description="Helical" evidence="1">
    <location>
        <begin position="52"/>
        <end position="71"/>
    </location>
</feature>
<evidence type="ECO:0000256" key="1">
    <source>
        <dbReference type="SAM" id="Phobius"/>
    </source>
</evidence>
<comment type="caution">
    <text evidence="2">The sequence shown here is derived from an EMBL/GenBank/DDBJ whole genome shotgun (WGS) entry which is preliminary data.</text>
</comment>
<reference evidence="2" key="1">
    <citation type="submission" date="2019-02" db="EMBL/GenBank/DDBJ databases">
        <authorList>
            <person name="Pothier F.J."/>
        </authorList>
    </citation>
    <scope>NUCLEOTIDE SEQUENCE</scope>
    <source>
        <strain evidence="2">CI-1B</strain>
    </source>
</reference>
<gene>
    <name evidence="2" type="ORF">CI1B_76060</name>
</gene>
<name>A0A508TXG9_9BRAD</name>
<proteinExistence type="predicted"/>
<feature type="transmembrane region" description="Helical" evidence="1">
    <location>
        <begin position="24"/>
        <end position="45"/>
    </location>
</feature>
<dbReference type="EMBL" id="CAADFC020000032">
    <property type="protein sequence ID" value="VIO78953.1"/>
    <property type="molecule type" value="Genomic_DNA"/>
</dbReference>
<keyword evidence="1" id="KW-0472">Membrane</keyword>
<evidence type="ECO:0000313" key="2">
    <source>
        <dbReference type="EMBL" id="VIO78953.1"/>
    </source>
</evidence>
<keyword evidence="1" id="KW-0812">Transmembrane</keyword>
<dbReference type="AlphaFoldDB" id="A0A508TXG9"/>
<organism evidence="2 3">
    <name type="scientific">Bradyrhizobium ivorense</name>
    <dbReference type="NCBI Taxonomy" id="2511166"/>
    <lineage>
        <taxon>Bacteria</taxon>
        <taxon>Pseudomonadati</taxon>
        <taxon>Pseudomonadota</taxon>
        <taxon>Alphaproteobacteria</taxon>
        <taxon>Hyphomicrobiales</taxon>
        <taxon>Nitrobacteraceae</taxon>
        <taxon>Bradyrhizobium</taxon>
    </lineage>
</organism>
<keyword evidence="1" id="KW-1133">Transmembrane helix</keyword>
<keyword evidence="3" id="KW-1185">Reference proteome</keyword>
<dbReference type="RefSeq" id="WP_139864149.1">
    <property type="nucleotide sequence ID" value="NZ_CAADFC020000032.1"/>
</dbReference>
<sequence>MPRDSNYWFPAKRYGWGWGPPVCWQGWAVIAGFSILLVVGAATMLRHSPAGFIGYAVLLTVLFTGICWWKGEPPRWRWGGD</sequence>
<dbReference type="Proteomes" id="UP000328092">
    <property type="component" value="Unassembled WGS sequence"/>
</dbReference>
<dbReference type="OrthoDB" id="5422038at2"/>
<accession>A0A508TXG9</accession>
<evidence type="ECO:0000313" key="3">
    <source>
        <dbReference type="Proteomes" id="UP000328092"/>
    </source>
</evidence>